<dbReference type="RefSeq" id="WP_170032731.1">
    <property type="nucleotide sequence ID" value="NZ_JABDTL010000001.1"/>
</dbReference>
<protein>
    <recommendedName>
        <fullName evidence="1">IrrE N-terminal-like domain-containing protein</fullName>
    </recommendedName>
</protein>
<feature type="domain" description="IrrE N-terminal-like" evidence="1">
    <location>
        <begin position="80"/>
        <end position="192"/>
    </location>
</feature>
<evidence type="ECO:0000313" key="3">
    <source>
        <dbReference type="Proteomes" id="UP000582837"/>
    </source>
</evidence>
<dbReference type="EMBL" id="JACHIA010000016">
    <property type="protein sequence ID" value="MBB6072588.1"/>
    <property type="molecule type" value="Genomic_DNA"/>
</dbReference>
<dbReference type="Proteomes" id="UP000582837">
    <property type="component" value="Unassembled WGS sequence"/>
</dbReference>
<name>A0A841H3N8_9BACT</name>
<dbReference type="AlphaFoldDB" id="A0A841H3N8"/>
<gene>
    <name evidence="2" type="ORF">HNQ61_004251</name>
</gene>
<dbReference type="InterPro" id="IPR010359">
    <property type="entry name" value="IrrE_HExxH"/>
</dbReference>
<reference evidence="2 3" key="1">
    <citation type="submission" date="2020-08" db="EMBL/GenBank/DDBJ databases">
        <title>Genomic Encyclopedia of Type Strains, Phase IV (KMG-IV): sequencing the most valuable type-strain genomes for metagenomic binning, comparative biology and taxonomic classification.</title>
        <authorList>
            <person name="Goeker M."/>
        </authorList>
    </citation>
    <scope>NUCLEOTIDE SEQUENCE [LARGE SCALE GENOMIC DNA]</scope>
    <source>
        <strain evidence="2 3">DSM 29007</strain>
    </source>
</reference>
<proteinExistence type="predicted"/>
<dbReference type="Pfam" id="PF06114">
    <property type="entry name" value="Peptidase_M78"/>
    <property type="match status" value="1"/>
</dbReference>
<organism evidence="2 3">
    <name type="scientific">Longimicrobium terrae</name>
    <dbReference type="NCBI Taxonomy" id="1639882"/>
    <lineage>
        <taxon>Bacteria</taxon>
        <taxon>Pseudomonadati</taxon>
        <taxon>Gemmatimonadota</taxon>
        <taxon>Longimicrobiia</taxon>
        <taxon>Longimicrobiales</taxon>
        <taxon>Longimicrobiaceae</taxon>
        <taxon>Longimicrobium</taxon>
    </lineage>
</organism>
<accession>A0A841H3N8</accession>
<evidence type="ECO:0000313" key="2">
    <source>
        <dbReference type="EMBL" id="MBB6072588.1"/>
    </source>
</evidence>
<evidence type="ECO:0000259" key="1">
    <source>
        <dbReference type="Pfam" id="PF06114"/>
    </source>
</evidence>
<sequence length="212" mass="24357">MSLPNRRVLSAADLEGMADVFRETYAPECSGVLDIEEIVEHDLGITLIPLQSLAFRTRRKAWLSCTGDRIVVDEGVMMSSWEEYRFLIAEEAGHAVLHKYLLPVRAFADDAEFRRFHRGINKETERWVEWQARTWAGRVLVPRRELAHVFTQTVTAARRLFRSFSLSEAGILYVEEEIGAYFGVTPFCAHVRIDQDGLWSEAVRDRGLRLIS</sequence>
<keyword evidence="3" id="KW-1185">Reference proteome</keyword>
<comment type="caution">
    <text evidence="2">The sequence shown here is derived from an EMBL/GenBank/DDBJ whole genome shotgun (WGS) entry which is preliminary data.</text>
</comment>